<accession>A0A6J4UA33</accession>
<reference evidence="2" key="1">
    <citation type="submission" date="2020-02" db="EMBL/GenBank/DDBJ databases">
        <authorList>
            <person name="Meier V. D."/>
        </authorList>
    </citation>
    <scope>NUCLEOTIDE SEQUENCE</scope>
    <source>
        <strain evidence="2">AVDCRST_MAG87</strain>
    </source>
</reference>
<name>A0A6J4UA33_9BACT</name>
<proteinExistence type="predicted"/>
<feature type="compositionally biased region" description="Basic and acidic residues" evidence="1">
    <location>
        <begin position="35"/>
        <end position="46"/>
    </location>
</feature>
<organism evidence="2">
    <name type="scientific">uncultured Thermomicrobiales bacterium</name>
    <dbReference type="NCBI Taxonomy" id="1645740"/>
    <lineage>
        <taxon>Bacteria</taxon>
        <taxon>Pseudomonadati</taxon>
        <taxon>Thermomicrobiota</taxon>
        <taxon>Thermomicrobia</taxon>
        <taxon>Thermomicrobiales</taxon>
        <taxon>environmental samples</taxon>
    </lineage>
</organism>
<dbReference type="EMBL" id="CADCWJ010000102">
    <property type="protein sequence ID" value="CAA9545134.1"/>
    <property type="molecule type" value="Genomic_DNA"/>
</dbReference>
<gene>
    <name evidence="2" type="ORF">AVDCRST_MAG87-407</name>
</gene>
<feature type="non-terminal residue" evidence="2">
    <location>
        <position position="46"/>
    </location>
</feature>
<evidence type="ECO:0000256" key="1">
    <source>
        <dbReference type="SAM" id="MobiDB-lite"/>
    </source>
</evidence>
<dbReference type="AlphaFoldDB" id="A0A6J4UA33"/>
<feature type="non-terminal residue" evidence="2">
    <location>
        <position position="1"/>
    </location>
</feature>
<protein>
    <submittedName>
        <fullName evidence="2">Uncharacterized protein</fullName>
    </submittedName>
</protein>
<evidence type="ECO:0000313" key="2">
    <source>
        <dbReference type="EMBL" id="CAA9545134.1"/>
    </source>
</evidence>
<feature type="region of interest" description="Disordered" evidence="1">
    <location>
        <begin position="1"/>
        <end position="46"/>
    </location>
</feature>
<sequence length="46" mass="5252">GNHPSRCFGSPPRRSQLRAPEGPRGGSDRTRRHRERPDTPRRHPGI</sequence>